<dbReference type="OrthoDB" id="8538589at2"/>
<sequence length="154" mass="17246">MNHRVQSETAAGPWPTVSVFVYGTLKRGQCREHCWPCRPDRVQPAWIYAALHDRADYPAITSGHDRVLGEWWCFTDSTIGDVLETLDKVEGTNQPGSPNLYNRVLVPVHLINDQSGGSTVLAYAYFYASDPVRDGFARATCDDFASWPAVRTQN</sequence>
<gene>
    <name evidence="2" type="ORF">Pla22_42750</name>
</gene>
<dbReference type="RefSeq" id="WP_146516659.1">
    <property type="nucleotide sequence ID" value="NZ_SJPI01000003.1"/>
</dbReference>
<feature type="domain" description="Gamma-glutamylcyclotransferase AIG2-like" evidence="1">
    <location>
        <begin position="19"/>
        <end position="132"/>
    </location>
</feature>
<dbReference type="InterPro" id="IPR009288">
    <property type="entry name" value="AIG2-like_dom"/>
</dbReference>
<dbReference type="Proteomes" id="UP000316598">
    <property type="component" value="Unassembled WGS sequence"/>
</dbReference>
<dbReference type="InterPro" id="IPR036568">
    <property type="entry name" value="GGCT-like_sf"/>
</dbReference>
<accession>A0A5C5WGE0</accession>
<dbReference type="Pfam" id="PF06094">
    <property type="entry name" value="GGACT"/>
    <property type="match status" value="1"/>
</dbReference>
<comment type="caution">
    <text evidence="2">The sequence shown here is derived from an EMBL/GenBank/DDBJ whole genome shotgun (WGS) entry which is preliminary data.</text>
</comment>
<evidence type="ECO:0000313" key="3">
    <source>
        <dbReference type="Proteomes" id="UP000316598"/>
    </source>
</evidence>
<dbReference type="CDD" id="cd06661">
    <property type="entry name" value="GGCT_like"/>
    <property type="match status" value="1"/>
</dbReference>
<dbReference type="EMBL" id="SJPI01000003">
    <property type="protein sequence ID" value="TWT49083.1"/>
    <property type="molecule type" value="Genomic_DNA"/>
</dbReference>
<protein>
    <submittedName>
        <fullName evidence="2">AIG2-like family protein</fullName>
    </submittedName>
</protein>
<dbReference type="SUPFAM" id="SSF110857">
    <property type="entry name" value="Gamma-glutamyl cyclotransferase-like"/>
    <property type="match status" value="1"/>
</dbReference>
<dbReference type="AlphaFoldDB" id="A0A5C5WGE0"/>
<evidence type="ECO:0000313" key="2">
    <source>
        <dbReference type="EMBL" id="TWT49083.1"/>
    </source>
</evidence>
<reference evidence="2 3" key="1">
    <citation type="submission" date="2019-02" db="EMBL/GenBank/DDBJ databases">
        <title>Deep-cultivation of Planctomycetes and their phenomic and genomic characterization uncovers novel biology.</title>
        <authorList>
            <person name="Wiegand S."/>
            <person name="Jogler M."/>
            <person name="Boedeker C."/>
            <person name="Pinto D."/>
            <person name="Vollmers J."/>
            <person name="Rivas-Marin E."/>
            <person name="Kohn T."/>
            <person name="Peeters S.H."/>
            <person name="Heuer A."/>
            <person name="Rast P."/>
            <person name="Oberbeckmann S."/>
            <person name="Bunk B."/>
            <person name="Jeske O."/>
            <person name="Meyerdierks A."/>
            <person name="Storesund J.E."/>
            <person name="Kallscheuer N."/>
            <person name="Luecker S."/>
            <person name="Lage O.M."/>
            <person name="Pohl T."/>
            <person name="Merkel B.J."/>
            <person name="Hornburger P."/>
            <person name="Mueller R.-W."/>
            <person name="Bruemmer F."/>
            <person name="Labrenz M."/>
            <person name="Spormann A.M."/>
            <person name="Op Den Camp H."/>
            <person name="Overmann J."/>
            <person name="Amann R."/>
            <person name="Jetten M.S.M."/>
            <person name="Mascher T."/>
            <person name="Medema M.H."/>
            <person name="Devos D.P."/>
            <person name="Kaster A.-K."/>
            <person name="Ovreas L."/>
            <person name="Rohde M."/>
            <person name="Galperin M.Y."/>
            <person name="Jogler C."/>
        </authorList>
    </citation>
    <scope>NUCLEOTIDE SEQUENCE [LARGE SCALE GENOMIC DNA]</scope>
    <source>
        <strain evidence="2 3">Pla22</strain>
    </source>
</reference>
<dbReference type="InterPro" id="IPR013024">
    <property type="entry name" value="GGCT-like"/>
</dbReference>
<proteinExistence type="predicted"/>
<organism evidence="2 3">
    <name type="scientific">Rubripirellula amarantea</name>
    <dbReference type="NCBI Taxonomy" id="2527999"/>
    <lineage>
        <taxon>Bacteria</taxon>
        <taxon>Pseudomonadati</taxon>
        <taxon>Planctomycetota</taxon>
        <taxon>Planctomycetia</taxon>
        <taxon>Pirellulales</taxon>
        <taxon>Pirellulaceae</taxon>
        <taxon>Rubripirellula</taxon>
    </lineage>
</organism>
<dbReference type="Gene3D" id="3.10.490.10">
    <property type="entry name" value="Gamma-glutamyl cyclotransferase-like"/>
    <property type="match status" value="1"/>
</dbReference>
<evidence type="ECO:0000259" key="1">
    <source>
        <dbReference type="Pfam" id="PF06094"/>
    </source>
</evidence>
<name>A0A5C5WGE0_9BACT</name>
<keyword evidence="3" id="KW-1185">Reference proteome</keyword>